<accession>A0A319D272</accession>
<evidence type="ECO:0000313" key="3">
    <source>
        <dbReference type="Proteomes" id="UP000247810"/>
    </source>
</evidence>
<dbReference type="EMBL" id="KZ825955">
    <property type="protein sequence ID" value="PYH91141.1"/>
    <property type="molecule type" value="Genomic_DNA"/>
</dbReference>
<keyword evidence="3" id="KW-1185">Reference proteome</keyword>
<evidence type="ECO:0000313" key="2">
    <source>
        <dbReference type="EMBL" id="PYH91141.1"/>
    </source>
</evidence>
<dbReference type="STRING" id="1448320.A0A319D272"/>
<evidence type="ECO:0000256" key="1">
    <source>
        <dbReference type="SAM" id="MobiDB-lite"/>
    </source>
</evidence>
<organism evidence="2 3">
    <name type="scientific">Aspergillus ellipticus CBS 707.79</name>
    <dbReference type="NCBI Taxonomy" id="1448320"/>
    <lineage>
        <taxon>Eukaryota</taxon>
        <taxon>Fungi</taxon>
        <taxon>Dikarya</taxon>
        <taxon>Ascomycota</taxon>
        <taxon>Pezizomycotina</taxon>
        <taxon>Eurotiomycetes</taxon>
        <taxon>Eurotiomycetidae</taxon>
        <taxon>Eurotiales</taxon>
        <taxon>Aspergillaceae</taxon>
        <taxon>Aspergillus</taxon>
        <taxon>Aspergillus subgen. Circumdati</taxon>
    </lineage>
</organism>
<reference evidence="2 3" key="1">
    <citation type="submission" date="2018-02" db="EMBL/GenBank/DDBJ databases">
        <title>The genomes of Aspergillus section Nigri reveals drivers in fungal speciation.</title>
        <authorList>
            <consortium name="DOE Joint Genome Institute"/>
            <person name="Vesth T.C."/>
            <person name="Nybo J."/>
            <person name="Theobald S."/>
            <person name="Brandl J."/>
            <person name="Frisvad J.C."/>
            <person name="Nielsen K.F."/>
            <person name="Lyhne E.K."/>
            <person name="Kogle M.E."/>
            <person name="Kuo A."/>
            <person name="Riley R."/>
            <person name="Clum A."/>
            <person name="Nolan M."/>
            <person name="Lipzen A."/>
            <person name="Salamov A."/>
            <person name="Henrissat B."/>
            <person name="Wiebenga A."/>
            <person name="De vries R.P."/>
            <person name="Grigoriev I.V."/>
            <person name="Mortensen U.H."/>
            <person name="Andersen M.R."/>
            <person name="Baker S.E."/>
        </authorList>
    </citation>
    <scope>NUCLEOTIDE SEQUENCE [LARGE SCALE GENOMIC DNA]</scope>
    <source>
        <strain evidence="2 3">CBS 707.79</strain>
    </source>
</reference>
<protein>
    <submittedName>
        <fullName evidence="2">Uncharacterized protein</fullName>
    </submittedName>
</protein>
<gene>
    <name evidence="2" type="ORF">BO71DRAFT_401650</name>
</gene>
<name>A0A319D272_9EURO</name>
<dbReference type="VEuPathDB" id="FungiDB:BO71DRAFT_401650"/>
<dbReference type="OrthoDB" id="2142759at2759"/>
<sequence>MISQLPQGQNPIIAHHLRPISNTSDFLKADYFRILDHTAVQQSPQQQPIALWICQESRIHTLKHFIPITHATLPGGSFYLDPKRDSLLLCWDFEVCQNALVEFYGRQLRMFDNVLVDGHFWTREDGAVYKDALAVLGPVKSRFLCEGFWHAWGRGMDRCGVRAAARFLNQLQRMYHDFEERLEGLEEEEGSDEEEEFDENEELES</sequence>
<dbReference type="Proteomes" id="UP000247810">
    <property type="component" value="Unassembled WGS sequence"/>
</dbReference>
<proteinExistence type="predicted"/>
<dbReference type="AlphaFoldDB" id="A0A319D272"/>
<feature type="region of interest" description="Disordered" evidence="1">
    <location>
        <begin position="185"/>
        <end position="205"/>
    </location>
</feature>
<feature type="non-terminal residue" evidence="2">
    <location>
        <position position="205"/>
    </location>
</feature>